<organism evidence="2 3">
    <name type="scientific">Cercophora newfieldiana</name>
    <dbReference type="NCBI Taxonomy" id="92897"/>
    <lineage>
        <taxon>Eukaryota</taxon>
        <taxon>Fungi</taxon>
        <taxon>Dikarya</taxon>
        <taxon>Ascomycota</taxon>
        <taxon>Pezizomycotina</taxon>
        <taxon>Sordariomycetes</taxon>
        <taxon>Sordariomycetidae</taxon>
        <taxon>Sordariales</taxon>
        <taxon>Lasiosphaeriaceae</taxon>
        <taxon>Cercophora</taxon>
    </lineage>
</organism>
<dbReference type="PANTHER" id="PTHR39610:SF1">
    <property type="match status" value="1"/>
</dbReference>
<accession>A0AA39XV58</accession>
<feature type="compositionally biased region" description="Low complexity" evidence="1">
    <location>
        <begin position="125"/>
        <end position="138"/>
    </location>
</feature>
<evidence type="ECO:0000313" key="2">
    <source>
        <dbReference type="EMBL" id="KAK0640844.1"/>
    </source>
</evidence>
<feature type="region of interest" description="Disordered" evidence="1">
    <location>
        <begin position="125"/>
        <end position="162"/>
    </location>
</feature>
<feature type="compositionally biased region" description="Basic and acidic residues" evidence="1">
    <location>
        <begin position="323"/>
        <end position="334"/>
    </location>
</feature>
<reference evidence="2" key="1">
    <citation type="submission" date="2023-06" db="EMBL/GenBank/DDBJ databases">
        <title>Genome-scale phylogeny and comparative genomics of the fungal order Sordariales.</title>
        <authorList>
            <consortium name="Lawrence Berkeley National Laboratory"/>
            <person name="Hensen N."/>
            <person name="Bonometti L."/>
            <person name="Westerberg I."/>
            <person name="Brannstrom I.O."/>
            <person name="Guillou S."/>
            <person name="Cros-Aarteil S."/>
            <person name="Calhoun S."/>
            <person name="Haridas S."/>
            <person name="Kuo A."/>
            <person name="Mondo S."/>
            <person name="Pangilinan J."/>
            <person name="Riley R."/>
            <person name="Labutti K."/>
            <person name="Andreopoulos B."/>
            <person name="Lipzen A."/>
            <person name="Chen C."/>
            <person name="Yanf M."/>
            <person name="Daum C."/>
            <person name="Ng V."/>
            <person name="Clum A."/>
            <person name="Steindorff A."/>
            <person name="Ohm R."/>
            <person name="Martin F."/>
            <person name="Silar P."/>
            <person name="Natvig D."/>
            <person name="Lalanne C."/>
            <person name="Gautier V."/>
            <person name="Ament-Velasquez S.L."/>
            <person name="Kruys A."/>
            <person name="Hutchinson M.I."/>
            <person name="Powell A.J."/>
            <person name="Barry K."/>
            <person name="Miller A.N."/>
            <person name="Grigoriev I.V."/>
            <person name="Debuchy R."/>
            <person name="Gladieux P."/>
            <person name="Thoren M.H."/>
            <person name="Johannesson H."/>
        </authorList>
    </citation>
    <scope>NUCLEOTIDE SEQUENCE</scope>
    <source>
        <strain evidence="2">SMH2532-1</strain>
    </source>
</reference>
<feature type="region of interest" description="Disordered" evidence="1">
    <location>
        <begin position="323"/>
        <end position="432"/>
    </location>
</feature>
<dbReference type="EMBL" id="JAULSV010000006">
    <property type="protein sequence ID" value="KAK0640844.1"/>
    <property type="molecule type" value="Genomic_DNA"/>
</dbReference>
<feature type="compositionally biased region" description="Low complexity" evidence="1">
    <location>
        <begin position="215"/>
        <end position="226"/>
    </location>
</feature>
<gene>
    <name evidence="2" type="ORF">B0T16DRAFT_393230</name>
</gene>
<feature type="region of interest" description="Disordered" evidence="1">
    <location>
        <begin position="1"/>
        <end position="90"/>
    </location>
</feature>
<feature type="compositionally biased region" description="Low complexity" evidence="1">
    <location>
        <begin position="34"/>
        <end position="43"/>
    </location>
</feature>
<dbReference type="AlphaFoldDB" id="A0AA39XV58"/>
<feature type="region of interest" description="Disordered" evidence="1">
    <location>
        <begin position="187"/>
        <end position="259"/>
    </location>
</feature>
<evidence type="ECO:0000256" key="1">
    <source>
        <dbReference type="SAM" id="MobiDB-lite"/>
    </source>
</evidence>
<evidence type="ECO:0000313" key="3">
    <source>
        <dbReference type="Proteomes" id="UP001174936"/>
    </source>
</evidence>
<name>A0AA39XV58_9PEZI</name>
<dbReference type="PANTHER" id="PTHR39610">
    <property type="entry name" value="BZIP DOMAIN-CONTAINING PROTEIN-RELATED"/>
    <property type="match status" value="1"/>
</dbReference>
<dbReference type="CDD" id="cd14653">
    <property type="entry name" value="ZIP_Gal4p-like"/>
    <property type="match status" value="1"/>
</dbReference>
<feature type="compositionally biased region" description="Low complexity" evidence="1">
    <location>
        <begin position="335"/>
        <end position="369"/>
    </location>
</feature>
<sequence length="432" mass="44783">MPDLNSVPPSPHVLATAPRRASSQQMPPPPVPISPSLNILPSNQSTVNNAGSSSSLPSPHFLPASVQAGQAMGDNTGVGPGPGPIRHPRPLTAADLHLQLEKEQEAVVNRLTRELTMLRAAQNASVVSNASSTSASASGPDTALLGESQPAISGPGLAHHRTPVHHRTLSNTSNRSFNANAPSVSTATMAGISSPAPVRPSQPALGGISLSRQNSSASRRSRAGSPSPAPHNIPGHGRESRTPSQPPSYTHSNLGDPTMANYFAHRSQQMSSTSLAATPGSLSELSPGILPATTRYEETAFYRSELDSVKKENEALKRRVRELERQVRERRPSDASRASASASQSVSRPRSDSASTTASAAASVAASTTGAGGVTIATQREGRERPRVVSMLSTAGSIGVGVPEDEVRVGESAASAGLRERGAHDAPVPSQR</sequence>
<proteinExistence type="predicted"/>
<protein>
    <submittedName>
        <fullName evidence="2">Uncharacterized protein</fullName>
    </submittedName>
</protein>
<comment type="caution">
    <text evidence="2">The sequence shown here is derived from an EMBL/GenBank/DDBJ whole genome shotgun (WGS) entry which is preliminary data.</text>
</comment>
<keyword evidence="3" id="KW-1185">Reference proteome</keyword>
<feature type="compositionally biased region" description="Low complexity" evidence="1">
    <location>
        <begin position="52"/>
        <end position="65"/>
    </location>
</feature>
<dbReference type="Proteomes" id="UP001174936">
    <property type="component" value="Unassembled WGS sequence"/>
</dbReference>